<feature type="transmembrane region" description="Helical" evidence="1">
    <location>
        <begin position="154"/>
        <end position="174"/>
    </location>
</feature>
<gene>
    <name evidence="3" type="ordered locus">Ppro_2983</name>
</gene>
<evidence type="ECO:0000259" key="2">
    <source>
        <dbReference type="Pfam" id="PF13462"/>
    </source>
</evidence>
<feature type="transmembrane region" description="Helical" evidence="1">
    <location>
        <begin position="90"/>
        <end position="110"/>
    </location>
</feature>
<evidence type="ECO:0000313" key="4">
    <source>
        <dbReference type="Proteomes" id="UP000006732"/>
    </source>
</evidence>
<name>A1ATB0_PELPD</name>
<proteinExistence type="predicted"/>
<dbReference type="STRING" id="338966.Ppro_2983"/>
<feature type="domain" description="Thioredoxin-like fold" evidence="2">
    <location>
        <begin position="249"/>
        <end position="394"/>
    </location>
</feature>
<feature type="transmembrane region" description="Helical" evidence="1">
    <location>
        <begin position="130"/>
        <end position="147"/>
    </location>
</feature>
<dbReference type="CDD" id="cd12921">
    <property type="entry name" value="VKOR_4"/>
    <property type="match status" value="1"/>
</dbReference>
<organism evidence="3 4">
    <name type="scientific">Pelobacter propionicus (strain DSM 2379 / NBRC 103807 / OttBd1)</name>
    <dbReference type="NCBI Taxonomy" id="338966"/>
    <lineage>
        <taxon>Bacteria</taxon>
        <taxon>Pseudomonadati</taxon>
        <taxon>Thermodesulfobacteriota</taxon>
        <taxon>Desulfuromonadia</taxon>
        <taxon>Desulfuromonadales</taxon>
        <taxon>Desulfuromonadaceae</taxon>
        <taxon>Pelobacter</taxon>
    </lineage>
</organism>
<dbReference type="Gene3D" id="3.40.30.10">
    <property type="entry name" value="Glutaredoxin"/>
    <property type="match status" value="1"/>
</dbReference>
<feature type="transmembrane region" description="Helical" evidence="1">
    <location>
        <begin position="180"/>
        <end position="199"/>
    </location>
</feature>
<dbReference type="Pfam" id="PF13462">
    <property type="entry name" value="Thioredoxin_4"/>
    <property type="match status" value="1"/>
</dbReference>
<keyword evidence="1" id="KW-1133">Transmembrane helix</keyword>
<dbReference type="KEGG" id="ppd:Ppro_2983"/>
<dbReference type="eggNOG" id="COG1651">
    <property type="taxonomic scope" value="Bacteria"/>
</dbReference>
<protein>
    <recommendedName>
        <fullName evidence="2">Thioredoxin-like fold domain-containing protein</fullName>
    </recommendedName>
</protein>
<dbReference type="SUPFAM" id="SSF52833">
    <property type="entry name" value="Thioredoxin-like"/>
    <property type="match status" value="1"/>
</dbReference>
<dbReference type="HOGENOM" id="CLU_054033_0_0_7"/>
<dbReference type="InterPro" id="IPR012336">
    <property type="entry name" value="Thioredoxin-like_fold"/>
</dbReference>
<dbReference type="AlphaFoldDB" id="A1ATB0"/>
<dbReference type="Proteomes" id="UP000006732">
    <property type="component" value="Chromosome"/>
</dbReference>
<dbReference type="InterPro" id="IPR038354">
    <property type="entry name" value="VKOR_sf"/>
</dbReference>
<reference evidence="3 4" key="1">
    <citation type="submission" date="2006-10" db="EMBL/GenBank/DDBJ databases">
        <title>Complete sequence of chromosome of Pelobacter propionicus DSM 2379.</title>
        <authorList>
            <consortium name="US DOE Joint Genome Institute"/>
            <person name="Copeland A."/>
            <person name="Lucas S."/>
            <person name="Lapidus A."/>
            <person name="Barry K."/>
            <person name="Detter J.C."/>
            <person name="Glavina del Rio T."/>
            <person name="Hammon N."/>
            <person name="Israni S."/>
            <person name="Dalin E."/>
            <person name="Tice H."/>
            <person name="Pitluck S."/>
            <person name="Saunders E."/>
            <person name="Brettin T."/>
            <person name="Bruce D."/>
            <person name="Han C."/>
            <person name="Tapia R."/>
            <person name="Schmutz J."/>
            <person name="Larimer F."/>
            <person name="Land M."/>
            <person name="Hauser L."/>
            <person name="Kyrpides N."/>
            <person name="Kim E."/>
            <person name="Lovley D."/>
            <person name="Richardson P."/>
        </authorList>
    </citation>
    <scope>NUCLEOTIDE SEQUENCE [LARGE SCALE GENOMIC DNA]</scope>
    <source>
        <strain evidence="4">DSM 2379 / NBRC 103807 / OttBd1</strain>
    </source>
</reference>
<sequence length="420" mass="45846">MGQVQLRVLTNPLTSPPGGHGWCLFSRSCLAHPGDGIERLVTKTNKGVLLAPQDSVYPGQGNNRHSAMKGEPALNATTDRAIGSKKPFPFPGLITWVASLAGMGLSLEAVFKICGSCSVTADYRLFGMEFGWVGIGFFALLLPLLALRGRSACCAWLALLLLFAAAGAEARFIWIQKYEIGQWCPICLSLAATIFLACAGVTWERLRTLSAKGAPMKSKLIHFVLVSLFFVMGLGTATVGVNRQADAAEPDLFLGKRSSPTTVYFVSDWFCPACRKAEPAIESIYPELARSVRIGFVDFPIHRETTNFTPFNLQFLTFEKAKYISLRRALSDLSLRTRTPSEAEVSAAIAHLGVRLRPINYADTLYGMQANLTVYRGFNVHSTPTVVVTNAKTKKSRLLVGDNRINPVTVRAAIAEVERN</sequence>
<feature type="transmembrane region" description="Helical" evidence="1">
    <location>
        <begin position="220"/>
        <end position="241"/>
    </location>
</feature>
<dbReference type="Gene3D" id="1.20.1440.130">
    <property type="entry name" value="VKOR domain"/>
    <property type="match status" value="1"/>
</dbReference>
<accession>A1ATB0</accession>
<evidence type="ECO:0000313" key="3">
    <source>
        <dbReference type="EMBL" id="ABL00581.1"/>
    </source>
</evidence>
<dbReference type="EMBL" id="CP000482">
    <property type="protein sequence ID" value="ABL00581.1"/>
    <property type="molecule type" value="Genomic_DNA"/>
</dbReference>
<dbReference type="InterPro" id="IPR036249">
    <property type="entry name" value="Thioredoxin-like_sf"/>
</dbReference>
<evidence type="ECO:0000256" key="1">
    <source>
        <dbReference type="SAM" id="Phobius"/>
    </source>
</evidence>
<keyword evidence="4" id="KW-1185">Reference proteome</keyword>
<dbReference type="CDD" id="cd02972">
    <property type="entry name" value="DsbA_family"/>
    <property type="match status" value="1"/>
</dbReference>
<keyword evidence="1" id="KW-0472">Membrane</keyword>
<keyword evidence="1" id="KW-0812">Transmembrane</keyword>